<feature type="signal peptide" evidence="2">
    <location>
        <begin position="1"/>
        <end position="23"/>
    </location>
</feature>
<reference evidence="3 4" key="1">
    <citation type="submission" date="2017-08" db="EMBL/GenBank/DDBJ databases">
        <title>Complete Genome Sequence of Streptomyces formicae KY5, the formicamycin producer.</title>
        <authorList>
            <person name="Holmes N.A."/>
            <person name="Devine R."/>
            <person name="Qin Z."/>
            <person name="Seipke R.F."/>
            <person name="Wilkinson B."/>
            <person name="Hutchings M.I."/>
        </authorList>
    </citation>
    <scope>NUCLEOTIDE SEQUENCE [LARGE SCALE GENOMIC DNA]</scope>
    <source>
        <strain evidence="3 4">KY5</strain>
    </source>
</reference>
<feature type="chain" id="PRO_5013217015" description="Secreted protein" evidence="2">
    <location>
        <begin position="24"/>
        <end position="271"/>
    </location>
</feature>
<organism evidence="3 4">
    <name type="scientific">Streptomyces formicae</name>
    <dbReference type="NCBI Taxonomy" id="1616117"/>
    <lineage>
        <taxon>Bacteria</taxon>
        <taxon>Bacillati</taxon>
        <taxon>Actinomycetota</taxon>
        <taxon>Actinomycetes</taxon>
        <taxon>Kitasatosporales</taxon>
        <taxon>Streptomycetaceae</taxon>
        <taxon>Streptomyces</taxon>
    </lineage>
</organism>
<evidence type="ECO:0000313" key="3">
    <source>
        <dbReference type="EMBL" id="ATL33069.1"/>
    </source>
</evidence>
<name>A0A291QMZ0_9ACTN</name>
<dbReference type="RefSeq" id="WP_098246901.1">
    <property type="nucleotide sequence ID" value="NZ_CP022685.1"/>
</dbReference>
<feature type="compositionally biased region" description="Low complexity" evidence="1">
    <location>
        <begin position="20"/>
        <end position="32"/>
    </location>
</feature>
<feature type="region of interest" description="Disordered" evidence="1">
    <location>
        <begin position="20"/>
        <end position="39"/>
    </location>
</feature>
<proteinExistence type="predicted"/>
<evidence type="ECO:0000256" key="2">
    <source>
        <dbReference type="SAM" id="SignalP"/>
    </source>
</evidence>
<dbReference type="EMBL" id="CP022685">
    <property type="protein sequence ID" value="ATL33069.1"/>
    <property type="molecule type" value="Genomic_DNA"/>
</dbReference>
<protein>
    <recommendedName>
        <fullName evidence="5">Secreted protein</fullName>
    </recommendedName>
</protein>
<sequence>MRRTFLAALTMATALCGPPATQAATAAPGGPQRAVAQAGPEEHCGGIQKVSGGGNSANVKLCAKVGQAGRFMNIATGSNCWNALHTWKHCDVTGPWKMFHEGKQVAEGALNSPVPYVGPGTYEVVAEVSVHAHDDSPFSGTRLHDTLASTFTLTSERKDPPYTVEVTPGRRDAQSETSMTFTATHKGETETQADLMIWGHGISTTTPGCETDEGRERDEATFVTCPIGKGEKKTVELTAAKVEADECPVTWELSWLNGRQTFGIEGNVACA</sequence>
<dbReference type="KEGG" id="sfk:KY5_8051"/>
<keyword evidence="4" id="KW-1185">Reference proteome</keyword>
<dbReference type="AlphaFoldDB" id="A0A291QMZ0"/>
<keyword evidence="2" id="KW-0732">Signal</keyword>
<gene>
    <name evidence="3" type="ORF">KY5_8051</name>
</gene>
<evidence type="ECO:0000256" key="1">
    <source>
        <dbReference type="SAM" id="MobiDB-lite"/>
    </source>
</evidence>
<dbReference type="Proteomes" id="UP000221011">
    <property type="component" value="Chromosome"/>
</dbReference>
<evidence type="ECO:0008006" key="5">
    <source>
        <dbReference type="Google" id="ProtNLM"/>
    </source>
</evidence>
<accession>A0A291QMZ0</accession>
<evidence type="ECO:0000313" key="4">
    <source>
        <dbReference type="Proteomes" id="UP000221011"/>
    </source>
</evidence>